<evidence type="ECO:0000313" key="3">
    <source>
        <dbReference type="Proteomes" id="UP000712600"/>
    </source>
</evidence>
<dbReference type="EMBL" id="QGKX02001347">
    <property type="protein sequence ID" value="KAF3523449.1"/>
    <property type="molecule type" value="Genomic_DNA"/>
</dbReference>
<feature type="transmembrane region" description="Helical" evidence="1">
    <location>
        <begin position="12"/>
        <end position="30"/>
    </location>
</feature>
<keyword evidence="1" id="KW-0812">Transmembrane</keyword>
<feature type="non-terminal residue" evidence="2">
    <location>
        <position position="1"/>
    </location>
</feature>
<sequence length="246" mass="28297">MRSHFQQVNQSLFHVSLLHLCGISIFNYAVGDAWRRLCLSWFPFWRKNQDSRVAYIFDVSRFPPSTEYSKCNRLLSAHSFSYTLIEDISNSSSLEHTIISKSGGGQLDLLIFDTSFKILSLIVTVDMITQTHLRFPHILETVKRLCAKRGLLVRMMHEFDHHKGNEFLEEWSKKYRTLKTITNCLNKPYAERKERADLHQSAGNLATGDYTGSFIFCDRIHLGGDALGQQYNTPHSESLAPSLNIH</sequence>
<gene>
    <name evidence="2" type="ORF">F2Q69_00048856</name>
</gene>
<organism evidence="2 3">
    <name type="scientific">Brassica cretica</name>
    <name type="common">Mustard</name>
    <dbReference type="NCBI Taxonomy" id="69181"/>
    <lineage>
        <taxon>Eukaryota</taxon>
        <taxon>Viridiplantae</taxon>
        <taxon>Streptophyta</taxon>
        <taxon>Embryophyta</taxon>
        <taxon>Tracheophyta</taxon>
        <taxon>Spermatophyta</taxon>
        <taxon>Magnoliopsida</taxon>
        <taxon>eudicotyledons</taxon>
        <taxon>Gunneridae</taxon>
        <taxon>Pentapetalae</taxon>
        <taxon>rosids</taxon>
        <taxon>malvids</taxon>
        <taxon>Brassicales</taxon>
        <taxon>Brassicaceae</taxon>
        <taxon>Brassiceae</taxon>
        <taxon>Brassica</taxon>
    </lineage>
</organism>
<dbReference type="PANTHER" id="PTHR42663:SF17">
    <property type="entry name" value="GENOME ASSEMBLY, CHROMOSOME: A08"/>
    <property type="match status" value="1"/>
</dbReference>
<protein>
    <submittedName>
        <fullName evidence="2">Uncharacterized protein</fullName>
    </submittedName>
</protein>
<reference evidence="2" key="1">
    <citation type="submission" date="2019-12" db="EMBL/GenBank/DDBJ databases">
        <title>Genome sequencing and annotation of Brassica cretica.</title>
        <authorList>
            <person name="Studholme D.J."/>
            <person name="Sarris P."/>
        </authorList>
    </citation>
    <scope>NUCLEOTIDE SEQUENCE</scope>
    <source>
        <strain evidence="2">PFS-109/04</strain>
        <tissue evidence="2">Leaf</tissue>
    </source>
</reference>
<name>A0A8S9PRI1_BRACR</name>
<dbReference type="PANTHER" id="PTHR42663">
    <property type="entry name" value="HYDROLASE C777.06C-RELATED-RELATED"/>
    <property type="match status" value="1"/>
</dbReference>
<evidence type="ECO:0000313" key="2">
    <source>
        <dbReference type="EMBL" id="KAF3523449.1"/>
    </source>
</evidence>
<accession>A0A8S9PRI1</accession>
<keyword evidence="1" id="KW-0472">Membrane</keyword>
<comment type="caution">
    <text evidence="2">The sequence shown here is derived from an EMBL/GenBank/DDBJ whole genome shotgun (WGS) entry which is preliminary data.</text>
</comment>
<proteinExistence type="predicted"/>
<dbReference type="AlphaFoldDB" id="A0A8S9PRI1"/>
<dbReference type="Proteomes" id="UP000712600">
    <property type="component" value="Unassembled WGS sequence"/>
</dbReference>
<keyword evidence="1" id="KW-1133">Transmembrane helix</keyword>
<evidence type="ECO:0000256" key="1">
    <source>
        <dbReference type="SAM" id="Phobius"/>
    </source>
</evidence>